<dbReference type="PANTHER" id="PTHR43681">
    <property type="entry name" value="TRANSMEMBRANE GTPASE FZO"/>
    <property type="match status" value="1"/>
</dbReference>
<dbReference type="PANTHER" id="PTHR43681:SF1">
    <property type="entry name" value="SARCALUMENIN"/>
    <property type="match status" value="1"/>
</dbReference>
<organism evidence="2 3">
    <name type="scientific">Ornithinimicrobium ciconiae</name>
    <dbReference type="NCBI Taxonomy" id="2594265"/>
    <lineage>
        <taxon>Bacteria</taxon>
        <taxon>Bacillati</taxon>
        <taxon>Actinomycetota</taxon>
        <taxon>Actinomycetes</taxon>
        <taxon>Micrococcales</taxon>
        <taxon>Ornithinimicrobiaceae</taxon>
        <taxon>Ornithinimicrobium</taxon>
    </lineage>
</organism>
<dbReference type="OrthoDB" id="4379468at2"/>
<name>A0A516GEQ4_9MICO</name>
<protein>
    <recommendedName>
        <fullName evidence="1">G domain-containing protein</fullName>
    </recommendedName>
</protein>
<evidence type="ECO:0000313" key="2">
    <source>
        <dbReference type="EMBL" id="QDO90012.1"/>
    </source>
</evidence>
<dbReference type="RefSeq" id="WP_143784729.1">
    <property type="nucleotide sequence ID" value="NZ_CP041616.1"/>
</dbReference>
<dbReference type="SUPFAM" id="SSF52540">
    <property type="entry name" value="P-loop containing nucleoside triphosphate hydrolases"/>
    <property type="match status" value="1"/>
</dbReference>
<reference evidence="2 3" key="1">
    <citation type="submission" date="2019-07" db="EMBL/GenBank/DDBJ databases">
        <title>complete genome sequencing of Ornithinimicrobium sp. H23M54.</title>
        <authorList>
            <person name="Bae J.-W."/>
            <person name="Lee S.-Y."/>
        </authorList>
    </citation>
    <scope>NUCLEOTIDE SEQUENCE [LARGE SCALE GENOMIC DNA]</scope>
    <source>
        <strain evidence="2 3">H23M54</strain>
    </source>
</reference>
<dbReference type="Proteomes" id="UP000315395">
    <property type="component" value="Chromosome"/>
</dbReference>
<dbReference type="GO" id="GO:0005525">
    <property type="term" value="F:GTP binding"/>
    <property type="evidence" value="ECO:0007669"/>
    <property type="project" value="InterPro"/>
</dbReference>
<dbReference type="InterPro" id="IPR006073">
    <property type="entry name" value="GTP-bd"/>
</dbReference>
<dbReference type="KEGG" id="orz:FNH13_18180"/>
<dbReference type="EMBL" id="CP041616">
    <property type="protein sequence ID" value="QDO90012.1"/>
    <property type="molecule type" value="Genomic_DNA"/>
</dbReference>
<evidence type="ECO:0000259" key="1">
    <source>
        <dbReference type="Pfam" id="PF01926"/>
    </source>
</evidence>
<gene>
    <name evidence="2" type="ORF">FNH13_18180</name>
</gene>
<dbReference type="InterPro" id="IPR051943">
    <property type="entry name" value="TRAFAC_Dynamin-like_GTPase"/>
</dbReference>
<dbReference type="Pfam" id="PF01926">
    <property type="entry name" value="MMR_HSR1"/>
    <property type="match status" value="1"/>
</dbReference>
<proteinExistence type="predicted"/>
<feature type="domain" description="G" evidence="1">
    <location>
        <begin position="42"/>
        <end position="181"/>
    </location>
</feature>
<dbReference type="InterPro" id="IPR027417">
    <property type="entry name" value="P-loop_NTPase"/>
</dbReference>
<dbReference type="AlphaFoldDB" id="A0A516GEQ4"/>
<keyword evidence="3" id="KW-1185">Reference proteome</keyword>
<sequence length="492" mass="52865">MSESLASRVGAVIDRAADRAPSLEVSQELQALRARLDGPLRLAIAGRVKAGKSTLLNALVGENLAPTDAGECTRVVTWYSYGPAPRVVLHPVDGPPRDRPFRRDDGSLSIDLGGVAPEQIDHLDVRWPTRRLQGLTLVDTPGIASISTEVSARTHRALTGEVGQVAVADAVLYLLRHAHASDMNFMEAFRDRQVTEGTPVNTVGALSRADEIGSCRLDSMQVAARVAQRYAEDPRVRRLCPTVVPVNGLLGHAAATLRESEFASLAAIARLPQTEVAALLLTADRFGRSEAPHDPGPVPRQHLLGRFGLFGVRVGVQLIASGRVRNASELADGLLQRSGLQELRALLAVQFTERSRLLRAQSVLAGLRSVLQRGDWPEAADLLGGVERLVSSSHELEELHLLGELRTGALSLPTDRAESLERLFGGAGTGAATRLGVPDGPPEALRQEAVAQLDSWHRVARHPLTSRQLHVLCQSAVRSLEALLDGDLATRS</sequence>
<accession>A0A516GEQ4</accession>
<dbReference type="Gene3D" id="3.40.50.300">
    <property type="entry name" value="P-loop containing nucleotide triphosphate hydrolases"/>
    <property type="match status" value="1"/>
</dbReference>
<evidence type="ECO:0000313" key="3">
    <source>
        <dbReference type="Proteomes" id="UP000315395"/>
    </source>
</evidence>